<name>A0A6I4IBV3_9SPHI</name>
<proteinExistence type="predicted"/>
<accession>A0A6I4IBV3</accession>
<evidence type="ECO:0008006" key="4">
    <source>
        <dbReference type="Google" id="ProtNLM"/>
    </source>
</evidence>
<evidence type="ECO:0000256" key="1">
    <source>
        <dbReference type="SAM" id="MobiDB-lite"/>
    </source>
</evidence>
<dbReference type="OrthoDB" id="923450at2"/>
<dbReference type="Proteomes" id="UP000434850">
    <property type="component" value="Unassembled WGS sequence"/>
</dbReference>
<dbReference type="AlphaFoldDB" id="A0A6I4IBV3"/>
<dbReference type="RefSeq" id="WP_157542889.1">
    <property type="nucleotide sequence ID" value="NZ_WQLA01000006.1"/>
</dbReference>
<reference evidence="2 3" key="1">
    <citation type="submission" date="2019-12" db="EMBL/GenBank/DDBJ databases">
        <title>Mucilaginibacter sp. HME9299 genome sequencing and assembly.</title>
        <authorList>
            <person name="Kang H."/>
            <person name="Kim H."/>
            <person name="Joh K."/>
        </authorList>
    </citation>
    <scope>NUCLEOTIDE SEQUENCE [LARGE SCALE GENOMIC DNA]</scope>
    <source>
        <strain evidence="2 3">HME9299</strain>
    </source>
</reference>
<dbReference type="EMBL" id="WQLA01000006">
    <property type="protein sequence ID" value="MVN92582.1"/>
    <property type="molecule type" value="Genomic_DNA"/>
</dbReference>
<organism evidence="2 3">
    <name type="scientific">Mucilaginibacter aquatilis</name>
    <dbReference type="NCBI Taxonomy" id="1517760"/>
    <lineage>
        <taxon>Bacteria</taxon>
        <taxon>Pseudomonadati</taxon>
        <taxon>Bacteroidota</taxon>
        <taxon>Sphingobacteriia</taxon>
        <taxon>Sphingobacteriales</taxon>
        <taxon>Sphingobacteriaceae</taxon>
        <taxon>Mucilaginibacter</taxon>
    </lineage>
</organism>
<evidence type="ECO:0000313" key="3">
    <source>
        <dbReference type="Proteomes" id="UP000434850"/>
    </source>
</evidence>
<dbReference type="PROSITE" id="PS51257">
    <property type="entry name" value="PROKAR_LIPOPROTEIN"/>
    <property type="match status" value="1"/>
</dbReference>
<keyword evidence="3" id="KW-1185">Reference proteome</keyword>
<feature type="region of interest" description="Disordered" evidence="1">
    <location>
        <begin position="242"/>
        <end position="273"/>
    </location>
</feature>
<gene>
    <name evidence="2" type="ORF">GO816_15695</name>
</gene>
<comment type="caution">
    <text evidence="2">The sequence shown here is derived from an EMBL/GenBank/DDBJ whole genome shotgun (WGS) entry which is preliminary data.</text>
</comment>
<protein>
    <recommendedName>
        <fullName evidence="4">DUF4329 domain-containing protein</fullName>
    </recommendedName>
</protein>
<sequence length="485" mass="53838">MNRLYNIKRSALAAFLLFCTVFVIYSCRKDSNRANDTPSSDTELIANARRIFEASITKGKVNVSSAVNPGASVAKYIDWKDAYTAQISVGKIVMLPVKFSTTQFIQVGSHKLPLDSLARLFIYTGKQGGKHIEVVTRIPDSEYLANNSKSKKFSGIITVTDWWGNFIKAFKFKNGNVSLLGAPEFRSGDYNKYDVLKYKTTDWDCVTIEHGTCVYAGGSVDCHTDWYEWYCEYTGGGGNQDDSAAPYDYEYGGGGNNPPSQPQQPDPKDPCNEKAKVKAKAENAVVANQNQKLLNNLNSIEPKSGWEYGTEHRLSSWPNGTYQDVDIRTSEQANTYPAKFYWHPDFGYTIGFTHSHPGGTAPSPADLYTMVNSLTNANLISAGQNAINFYKENVTMTVVTKDNGNYAMTIKDWSAMEQFRSQYAANPETYNDTYTANAQQFGNEVALLTMFGSSINLYKADSNSTNYLPRTLSSNNIVGNKPCPN</sequence>
<evidence type="ECO:0000313" key="2">
    <source>
        <dbReference type="EMBL" id="MVN92582.1"/>
    </source>
</evidence>